<keyword evidence="3" id="KW-1185">Reference proteome</keyword>
<dbReference type="RefSeq" id="WP_338238034.1">
    <property type="nucleotide sequence ID" value="NZ_BQKE01000002.1"/>
</dbReference>
<feature type="domain" description="DNA mimic protein DMP19 C-terminal" evidence="1">
    <location>
        <begin position="39"/>
        <end position="129"/>
    </location>
</feature>
<comment type="caution">
    <text evidence="2">The sequence shown here is derived from an EMBL/GenBank/DDBJ whole genome shotgun (WGS) entry which is preliminary data.</text>
</comment>
<dbReference type="EMBL" id="BQKE01000002">
    <property type="protein sequence ID" value="GJM62798.1"/>
    <property type="molecule type" value="Genomic_DNA"/>
</dbReference>
<dbReference type="InterPro" id="IPR025402">
    <property type="entry name" value="DMP19_C"/>
</dbReference>
<evidence type="ECO:0000259" key="1">
    <source>
        <dbReference type="Pfam" id="PF14300"/>
    </source>
</evidence>
<dbReference type="Pfam" id="PF14300">
    <property type="entry name" value="DMP19"/>
    <property type="match status" value="1"/>
</dbReference>
<sequence length="147" mass="17210">MNRERLQNAWEALLEEGLNNYHNLERNKRIWYNLEPLTTDGLMDHYLNEGAIRNADVIQDLEYLGFQDLANMVRKFNGLFPENTPPADLKARNLHMTEWNEQQEAIADDIESHFWDRSAELEAKLLNHIAKTGIAAIKIYKEEEANE</sequence>
<proteinExistence type="predicted"/>
<name>A0AAN4VZU8_9BACT</name>
<evidence type="ECO:0000313" key="3">
    <source>
        <dbReference type="Proteomes" id="UP001310022"/>
    </source>
</evidence>
<protein>
    <recommendedName>
        <fullName evidence="1">DNA mimic protein DMP19 C-terminal domain-containing protein</fullName>
    </recommendedName>
</protein>
<organism evidence="2 3">
    <name type="scientific">Persicobacter diffluens</name>
    <dbReference type="NCBI Taxonomy" id="981"/>
    <lineage>
        <taxon>Bacteria</taxon>
        <taxon>Pseudomonadati</taxon>
        <taxon>Bacteroidota</taxon>
        <taxon>Cytophagia</taxon>
        <taxon>Cytophagales</taxon>
        <taxon>Persicobacteraceae</taxon>
        <taxon>Persicobacter</taxon>
    </lineage>
</organism>
<reference evidence="2 3" key="1">
    <citation type="submission" date="2021-12" db="EMBL/GenBank/DDBJ databases">
        <title>Genome sequencing of bacteria with rrn-lacking chromosome and rrn-plasmid.</title>
        <authorList>
            <person name="Anda M."/>
            <person name="Iwasaki W."/>
        </authorList>
    </citation>
    <scope>NUCLEOTIDE SEQUENCE [LARGE SCALE GENOMIC DNA]</scope>
    <source>
        <strain evidence="2 3">NBRC 15940</strain>
    </source>
</reference>
<gene>
    <name evidence="2" type="ORF">PEDI_33500</name>
</gene>
<evidence type="ECO:0000313" key="2">
    <source>
        <dbReference type="EMBL" id="GJM62798.1"/>
    </source>
</evidence>
<dbReference type="Proteomes" id="UP001310022">
    <property type="component" value="Unassembled WGS sequence"/>
</dbReference>
<accession>A0AAN4VZU8</accession>
<dbReference type="AlphaFoldDB" id="A0AAN4VZU8"/>